<dbReference type="Pfam" id="PF00360">
    <property type="entry name" value="PHY"/>
    <property type="match status" value="1"/>
</dbReference>
<dbReference type="AlphaFoldDB" id="A0A3S0R515"/>
<dbReference type="InterPro" id="IPR013515">
    <property type="entry name" value="Phytochrome_cen-reg"/>
</dbReference>
<dbReference type="Gene3D" id="3.30.450.270">
    <property type="match status" value="1"/>
</dbReference>
<dbReference type="InterPro" id="IPR043150">
    <property type="entry name" value="Phytochrome_PHY_sf"/>
</dbReference>
<evidence type="ECO:0000259" key="1">
    <source>
        <dbReference type="Pfam" id="PF00360"/>
    </source>
</evidence>
<sequence>MVLSPRRSFAEWQEKVRDHSRYGAAAKRRAARDLAENLAAIIAVTKSICSTLVCVRSTTDWNGSPPTTVWNRYRIEQAIEEEFAAAVATRVDCAPLLFDVDHLRGQRLRPRDWRTRC</sequence>
<feature type="domain" description="Phytochrome central region" evidence="1">
    <location>
        <begin position="3"/>
        <end position="43"/>
    </location>
</feature>
<organism evidence="2">
    <name type="scientific">Billgrantia gudaonensis</name>
    <dbReference type="NCBI Taxonomy" id="376427"/>
    <lineage>
        <taxon>Bacteria</taxon>
        <taxon>Pseudomonadati</taxon>
        <taxon>Pseudomonadota</taxon>
        <taxon>Gammaproteobacteria</taxon>
        <taxon>Oceanospirillales</taxon>
        <taxon>Halomonadaceae</taxon>
        <taxon>Billgrantia</taxon>
    </lineage>
</organism>
<accession>A0A3S0R515</accession>
<evidence type="ECO:0000313" key="2">
    <source>
        <dbReference type="EMBL" id="RUA22509.1"/>
    </source>
</evidence>
<proteinExistence type="predicted"/>
<gene>
    <name evidence="2" type="ORF">DSL92_05495</name>
</gene>
<dbReference type="GO" id="GO:0009584">
    <property type="term" value="P:detection of visible light"/>
    <property type="evidence" value="ECO:0007669"/>
    <property type="project" value="InterPro"/>
</dbReference>
<comment type="caution">
    <text evidence="2">The sequence shown here is derived from an EMBL/GenBank/DDBJ whole genome shotgun (WGS) entry which is preliminary data.</text>
</comment>
<reference evidence="2" key="1">
    <citation type="submission" date="2018-12" db="EMBL/GenBank/DDBJ databases">
        <authorList>
            <person name="Jadhav K."/>
            <person name="Kushwaha B."/>
            <person name="Jadhav I."/>
        </authorList>
    </citation>
    <scope>NUCLEOTIDE SEQUENCE [LARGE SCALE GENOMIC DNA]</scope>
    <source>
        <strain evidence="2">SBS 10</strain>
    </source>
</reference>
<dbReference type="EMBL" id="RXHI01000015">
    <property type="protein sequence ID" value="RUA22509.1"/>
    <property type="molecule type" value="Genomic_DNA"/>
</dbReference>
<dbReference type="GO" id="GO:0006355">
    <property type="term" value="P:regulation of DNA-templated transcription"/>
    <property type="evidence" value="ECO:0007669"/>
    <property type="project" value="InterPro"/>
</dbReference>
<dbReference type="SUPFAM" id="SSF55781">
    <property type="entry name" value="GAF domain-like"/>
    <property type="match status" value="1"/>
</dbReference>
<protein>
    <recommendedName>
        <fullName evidence="1">Phytochrome central region domain-containing protein</fullName>
    </recommendedName>
</protein>
<name>A0A3S0R515_9GAMM</name>